<proteinExistence type="predicted"/>
<feature type="chain" id="PRO_5046580257" description="DUF4136 domain-containing protein" evidence="1">
    <location>
        <begin position="20"/>
        <end position="156"/>
    </location>
</feature>
<keyword evidence="3" id="KW-1185">Reference proteome</keyword>
<evidence type="ECO:0000313" key="3">
    <source>
        <dbReference type="Proteomes" id="UP000605990"/>
    </source>
</evidence>
<evidence type="ECO:0008006" key="4">
    <source>
        <dbReference type="Google" id="ProtNLM"/>
    </source>
</evidence>
<gene>
    <name evidence="2" type="ORF">H8R27_15455</name>
</gene>
<keyword evidence="1" id="KW-0732">Signal</keyword>
<protein>
    <recommendedName>
        <fullName evidence="4">DUF4136 domain-containing protein</fullName>
    </recommendedName>
</protein>
<accession>A0ABR7J2U5</accession>
<dbReference type="EMBL" id="JACRUN010000029">
    <property type="protein sequence ID" value="MBC5836287.1"/>
    <property type="molecule type" value="Genomic_DNA"/>
</dbReference>
<evidence type="ECO:0000313" key="2">
    <source>
        <dbReference type="EMBL" id="MBC5836287.1"/>
    </source>
</evidence>
<comment type="caution">
    <text evidence="2">The sequence shown here is derived from an EMBL/GenBank/DDBJ whole genome shotgun (WGS) entry which is preliminary data.</text>
</comment>
<dbReference type="RefSeq" id="WP_166131870.1">
    <property type="nucleotide sequence ID" value="NZ_JAANOQ010000029.1"/>
</dbReference>
<feature type="signal peptide" evidence="1">
    <location>
        <begin position="1"/>
        <end position="19"/>
    </location>
</feature>
<sequence>MKRTIILFSLILLSLFACKSSKSLISEKAELKHSNRIVNAQSGYEIREMYKNSIKYNYELNRKLDTAAIRTFDKKFIVSEGYKVGTKWKDIDKKLTDSVYKLSGFGYYVELESGWNLVFCIGTTCTDNLPENNAEVVCIEKRMRERMKNKSLLLKK</sequence>
<dbReference type="Proteomes" id="UP000605990">
    <property type="component" value="Unassembled WGS sequence"/>
</dbReference>
<organism evidence="2 3">
    <name type="scientific">Flavobacterium bernardetii</name>
    <dbReference type="NCBI Taxonomy" id="2813823"/>
    <lineage>
        <taxon>Bacteria</taxon>
        <taxon>Pseudomonadati</taxon>
        <taxon>Bacteroidota</taxon>
        <taxon>Flavobacteriia</taxon>
        <taxon>Flavobacteriales</taxon>
        <taxon>Flavobacteriaceae</taxon>
        <taxon>Flavobacterium</taxon>
    </lineage>
</organism>
<reference evidence="2 3" key="1">
    <citation type="submission" date="2020-08" db="EMBL/GenBank/DDBJ databases">
        <title>Description of novel Flavobacterium F-408 isolate.</title>
        <authorList>
            <person name="Saticioglu I.B."/>
            <person name="Duman M."/>
            <person name="Altun S."/>
        </authorList>
    </citation>
    <scope>NUCLEOTIDE SEQUENCE [LARGE SCALE GENOMIC DNA]</scope>
    <source>
        <strain evidence="2 3">F-408</strain>
    </source>
</reference>
<dbReference type="PROSITE" id="PS51257">
    <property type="entry name" value="PROKAR_LIPOPROTEIN"/>
    <property type="match status" value="1"/>
</dbReference>
<evidence type="ECO:0000256" key="1">
    <source>
        <dbReference type="SAM" id="SignalP"/>
    </source>
</evidence>
<name>A0ABR7J2U5_9FLAO</name>